<dbReference type="Proteomes" id="UP000054284">
    <property type="component" value="Unassembled WGS sequence"/>
</dbReference>
<accession>W7KGW2</accession>
<dbReference type="AlphaFoldDB" id="W7KGW2"/>
<dbReference type="EMBL" id="ASRH01000024">
    <property type="protein sequence ID" value="EWG06445.1"/>
    <property type="molecule type" value="Genomic_DNA"/>
</dbReference>
<comment type="caution">
    <text evidence="1">The sequence shown here is derived from an EMBL/GenBank/DDBJ whole genome shotgun (WGS) entry which is preliminary data.</text>
</comment>
<evidence type="ECO:0000313" key="2">
    <source>
        <dbReference type="Proteomes" id="UP000054284"/>
    </source>
</evidence>
<protein>
    <submittedName>
        <fullName evidence="1">Uncharacterized protein</fullName>
    </submittedName>
</protein>
<sequence>MLCEQELMRVAQKKRQKEKITYPDGEVTLFHVNGNILSAEIVYAEGDKSVKIRAGIRTLKITAEGDCRKGLGCLRRVKVQFLLDDPALETPWFVRYVEDYDGFRSVKEIVEEIFKYVKVNLDLSLQ</sequence>
<gene>
    <name evidence="1" type="ORF">ASUL_09559</name>
</gene>
<keyword evidence="2" id="KW-1185">Reference proteome</keyword>
<evidence type="ECO:0000313" key="1">
    <source>
        <dbReference type="EMBL" id="EWG06445.1"/>
    </source>
</evidence>
<organism evidence="1 2">
    <name type="scientific">Candidatus Aramenus sulfurataquae</name>
    <dbReference type="NCBI Taxonomy" id="1326980"/>
    <lineage>
        <taxon>Archaea</taxon>
        <taxon>Thermoproteota</taxon>
        <taxon>Thermoprotei</taxon>
        <taxon>Sulfolobales</taxon>
        <taxon>Sulfolobaceae</taxon>
        <taxon>Candidatus Aramenus</taxon>
    </lineage>
</organism>
<reference evidence="1 2" key="1">
    <citation type="journal article" date="2014" name="Genome Announc.">
        <title>Draft Genome Sequence of the Sulfolobales Archaeon AZ1, Obtained through Metagenomic Analysis of a Mexican Hot Spring.</title>
        <authorList>
            <person name="Servin-Garciduenas L.E."/>
            <person name="Martinez-Romero E."/>
        </authorList>
    </citation>
    <scope>NUCLEOTIDE SEQUENCE [LARGE SCALE GENOMIC DNA]</scope>
    <source>
        <strain evidence="1">AZ1-illumnia</strain>
    </source>
</reference>
<name>W7KGW2_9CREN</name>
<proteinExistence type="predicted"/>